<dbReference type="GO" id="GO:0005886">
    <property type="term" value="C:plasma membrane"/>
    <property type="evidence" value="ECO:0007669"/>
    <property type="project" value="UniProtKB-SubCell"/>
</dbReference>
<dbReference type="Pfam" id="PF00528">
    <property type="entry name" value="BPD_transp_1"/>
    <property type="match status" value="1"/>
</dbReference>
<dbReference type="InterPro" id="IPR050809">
    <property type="entry name" value="UgpAE/MalFG_permease"/>
</dbReference>
<keyword evidence="5 7" id="KW-1133">Transmembrane helix</keyword>
<evidence type="ECO:0000256" key="7">
    <source>
        <dbReference type="RuleBase" id="RU363032"/>
    </source>
</evidence>
<evidence type="ECO:0000259" key="8">
    <source>
        <dbReference type="PROSITE" id="PS50928"/>
    </source>
</evidence>
<keyword evidence="6 7" id="KW-0472">Membrane</keyword>
<dbReference type="EMBL" id="BDQX01000068">
    <property type="protein sequence ID" value="GBG06948.1"/>
    <property type="molecule type" value="Genomic_DNA"/>
</dbReference>
<dbReference type="PANTHER" id="PTHR43227:SF11">
    <property type="entry name" value="BLL4140 PROTEIN"/>
    <property type="match status" value="1"/>
</dbReference>
<dbReference type="CDD" id="cd06261">
    <property type="entry name" value="TM_PBP2"/>
    <property type="match status" value="1"/>
</dbReference>
<protein>
    <submittedName>
        <fullName evidence="9">Putative ABC transporter permease</fullName>
    </submittedName>
</protein>
<dbReference type="AlphaFoldDB" id="A0A2R5EPM9"/>
<evidence type="ECO:0000256" key="3">
    <source>
        <dbReference type="ARBA" id="ARBA00022475"/>
    </source>
</evidence>
<dbReference type="Proteomes" id="UP000245202">
    <property type="component" value="Unassembled WGS sequence"/>
</dbReference>
<dbReference type="InterPro" id="IPR035906">
    <property type="entry name" value="MetI-like_sf"/>
</dbReference>
<evidence type="ECO:0000256" key="2">
    <source>
        <dbReference type="ARBA" id="ARBA00022448"/>
    </source>
</evidence>
<comment type="subcellular location">
    <subcellularLocation>
        <location evidence="1 7">Cell membrane</location>
        <topology evidence="1 7">Multi-pass membrane protein</topology>
    </subcellularLocation>
</comment>
<feature type="transmembrane region" description="Helical" evidence="7">
    <location>
        <begin position="86"/>
        <end position="111"/>
    </location>
</feature>
<keyword evidence="10" id="KW-1185">Reference proteome</keyword>
<comment type="similarity">
    <text evidence="7">Belongs to the binding-protein-dependent transport system permease family.</text>
</comment>
<sequence length="120" mass="13248">MAAIASIDPEQYQAAEVDGAGRLQQIRHILIPGVMPTFAVLFLLNIGNMLSNGFDQYYVFNNPLVHPKIDVLDTYMYRLGLVQLNFPLSTAIGVFKSAVSVILVFTANMIYKKVNGKGII</sequence>
<dbReference type="SUPFAM" id="SSF161098">
    <property type="entry name" value="MetI-like"/>
    <property type="match status" value="1"/>
</dbReference>
<name>A0A2R5EPM9_9BACL</name>
<dbReference type="PANTHER" id="PTHR43227">
    <property type="entry name" value="BLL4140 PROTEIN"/>
    <property type="match status" value="1"/>
</dbReference>
<proteinExistence type="inferred from homology"/>
<feature type="transmembrane region" description="Helical" evidence="7">
    <location>
        <begin position="29"/>
        <end position="50"/>
    </location>
</feature>
<feature type="domain" description="ABC transmembrane type-1" evidence="8">
    <location>
        <begin position="1"/>
        <end position="107"/>
    </location>
</feature>
<dbReference type="InterPro" id="IPR000515">
    <property type="entry name" value="MetI-like"/>
</dbReference>
<evidence type="ECO:0000256" key="4">
    <source>
        <dbReference type="ARBA" id="ARBA00022692"/>
    </source>
</evidence>
<evidence type="ECO:0000313" key="10">
    <source>
        <dbReference type="Proteomes" id="UP000245202"/>
    </source>
</evidence>
<keyword evidence="4 7" id="KW-0812">Transmembrane</keyword>
<evidence type="ECO:0000256" key="6">
    <source>
        <dbReference type="ARBA" id="ARBA00023136"/>
    </source>
</evidence>
<evidence type="ECO:0000256" key="5">
    <source>
        <dbReference type="ARBA" id="ARBA00022989"/>
    </source>
</evidence>
<comment type="caution">
    <text evidence="9">The sequence shown here is derived from an EMBL/GenBank/DDBJ whole genome shotgun (WGS) entry which is preliminary data.</text>
</comment>
<evidence type="ECO:0000313" key="9">
    <source>
        <dbReference type="EMBL" id="GBG06948.1"/>
    </source>
</evidence>
<accession>A0A2R5EPM9</accession>
<organism evidence="9 10">
    <name type="scientific">Paenibacillus agaridevorans</name>
    <dbReference type="NCBI Taxonomy" id="171404"/>
    <lineage>
        <taxon>Bacteria</taxon>
        <taxon>Bacillati</taxon>
        <taxon>Bacillota</taxon>
        <taxon>Bacilli</taxon>
        <taxon>Bacillales</taxon>
        <taxon>Paenibacillaceae</taxon>
        <taxon>Paenibacillus</taxon>
    </lineage>
</organism>
<dbReference type="GO" id="GO:0055085">
    <property type="term" value="P:transmembrane transport"/>
    <property type="evidence" value="ECO:0007669"/>
    <property type="project" value="InterPro"/>
</dbReference>
<reference evidence="9 10" key="1">
    <citation type="submission" date="2017-08" db="EMBL/GenBank/DDBJ databases">
        <title>Substantial Increase in Enzyme Production by Combined Drug-Resistance Mutations in Paenibacillus agaridevorans.</title>
        <authorList>
            <person name="Tanaka Y."/>
            <person name="Funane K."/>
            <person name="Hosaka T."/>
            <person name="Shiwa Y."/>
            <person name="Fujita N."/>
            <person name="Miyazaki T."/>
            <person name="Yoshikawa H."/>
            <person name="Murakami K."/>
            <person name="Kasahara K."/>
            <person name="Inaoka T."/>
            <person name="Hiraga Y."/>
            <person name="Ochi K."/>
        </authorList>
    </citation>
    <scope>NUCLEOTIDE SEQUENCE [LARGE SCALE GENOMIC DNA]</scope>
    <source>
        <strain evidence="9 10">T-3040</strain>
    </source>
</reference>
<dbReference type="Gene3D" id="1.10.3720.10">
    <property type="entry name" value="MetI-like"/>
    <property type="match status" value="1"/>
</dbReference>
<evidence type="ECO:0000256" key="1">
    <source>
        <dbReference type="ARBA" id="ARBA00004651"/>
    </source>
</evidence>
<gene>
    <name evidence="9" type="ORF">PAT3040_01490</name>
</gene>
<keyword evidence="3" id="KW-1003">Cell membrane</keyword>
<dbReference type="PROSITE" id="PS50928">
    <property type="entry name" value="ABC_TM1"/>
    <property type="match status" value="1"/>
</dbReference>
<keyword evidence="2 7" id="KW-0813">Transport</keyword>